<evidence type="ECO:0000313" key="3">
    <source>
        <dbReference type="Proteomes" id="UP000245464"/>
    </source>
</evidence>
<comment type="caution">
    <text evidence="2">The sequence shown here is derived from an EMBL/GenBank/DDBJ whole genome shotgun (WGS) entry which is preliminary data.</text>
</comment>
<name>A0A317ATC5_9PLEO</name>
<dbReference type="GO" id="GO:0000785">
    <property type="term" value="C:chromatin"/>
    <property type="evidence" value="ECO:0007669"/>
    <property type="project" value="TreeGrafter"/>
</dbReference>
<sequence>MSATDSPSAVDGVASSTARRKSGRVSKKPDRFAPVASPTSSTKRKRGGDNENGDDATDPSSEEESEQSSEDEPDEEELKERRRKKKARAPARKPASKKAKTNGDSVSLAIRPASNAIKKLSKRPRKAPIRKSTLPEETEGLYADVFASGDRLEDVTARWMARFNEHEAKAVAEIINLVLQAAGCDLRINEDDIGDPDNAPNRVAEIQEEFQQVRYGQQ</sequence>
<dbReference type="Proteomes" id="UP000245464">
    <property type="component" value="Chromosome 5"/>
</dbReference>
<evidence type="ECO:0000256" key="1">
    <source>
        <dbReference type="SAM" id="MobiDB-lite"/>
    </source>
</evidence>
<dbReference type="GO" id="GO:0008278">
    <property type="term" value="C:cohesin complex"/>
    <property type="evidence" value="ECO:0007669"/>
    <property type="project" value="TreeGrafter"/>
</dbReference>
<reference evidence="2 3" key="1">
    <citation type="journal article" date="2018" name="BMC Genomics">
        <title>Comparative genomics of the wheat fungal pathogen Pyrenophora tritici-repentis reveals chromosomal variations and genome plasticity.</title>
        <authorList>
            <person name="Moolhuijzen P."/>
            <person name="See P.T."/>
            <person name="Hane J.K."/>
            <person name="Shi G."/>
            <person name="Liu Z."/>
            <person name="Oliver R.P."/>
            <person name="Moffat C.S."/>
        </authorList>
    </citation>
    <scope>NUCLEOTIDE SEQUENCE [LARGE SCALE GENOMIC DNA]</scope>
    <source>
        <strain evidence="2">M4</strain>
    </source>
</reference>
<dbReference type="EMBL" id="NQIK02000005">
    <property type="protein sequence ID" value="KAF7570199.1"/>
    <property type="molecule type" value="Genomic_DNA"/>
</dbReference>
<feature type="compositionally biased region" description="Acidic residues" evidence="1">
    <location>
        <begin position="51"/>
        <end position="77"/>
    </location>
</feature>
<organism evidence="2 3">
    <name type="scientific">Pyrenophora tritici-repentis</name>
    <dbReference type="NCBI Taxonomy" id="45151"/>
    <lineage>
        <taxon>Eukaryota</taxon>
        <taxon>Fungi</taxon>
        <taxon>Dikarya</taxon>
        <taxon>Ascomycota</taxon>
        <taxon>Pezizomycotina</taxon>
        <taxon>Dothideomycetes</taxon>
        <taxon>Pleosporomycetidae</taxon>
        <taxon>Pleosporales</taxon>
        <taxon>Pleosporineae</taxon>
        <taxon>Pleosporaceae</taxon>
        <taxon>Pyrenophora</taxon>
    </lineage>
</organism>
<protein>
    <submittedName>
        <fullName evidence="2">Uncharacterized protein</fullName>
    </submittedName>
</protein>
<accession>A0A317ATC5</accession>
<proteinExistence type="predicted"/>
<dbReference type="GeneID" id="6344329"/>
<feature type="compositionally biased region" description="Basic residues" evidence="1">
    <location>
        <begin position="81"/>
        <end position="100"/>
    </location>
</feature>
<dbReference type="RefSeq" id="XP_001936405.2">
    <property type="nucleotide sequence ID" value="XM_001936370.2"/>
</dbReference>
<dbReference type="GO" id="GO:0003682">
    <property type="term" value="F:chromatin binding"/>
    <property type="evidence" value="ECO:0007669"/>
    <property type="project" value="TreeGrafter"/>
</dbReference>
<evidence type="ECO:0000313" key="2">
    <source>
        <dbReference type="EMBL" id="KAF7570199.1"/>
    </source>
</evidence>
<dbReference type="InterPro" id="IPR039662">
    <property type="entry name" value="Cohesin_Scc3/SA"/>
</dbReference>
<feature type="region of interest" description="Disordered" evidence="1">
    <location>
        <begin position="1"/>
        <end position="110"/>
    </location>
</feature>
<dbReference type="AlphaFoldDB" id="A0A317ATC5"/>
<gene>
    <name evidence="2" type="ORF">PtrM4_102010</name>
</gene>
<dbReference type="PANTHER" id="PTHR11199:SF0">
    <property type="entry name" value="LD34181P-RELATED"/>
    <property type="match status" value="1"/>
</dbReference>
<dbReference type="GO" id="GO:0005634">
    <property type="term" value="C:nucleus"/>
    <property type="evidence" value="ECO:0007669"/>
    <property type="project" value="TreeGrafter"/>
</dbReference>
<dbReference type="KEGG" id="ptrr:6344329"/>
<dbReference type="GO" id="GO:0007062">
    <property type="term" value="P:sister chromatid cohesion"/>
    <property type="evidence" value="ECO:0007669"/>
    <property type="project" value="TreeGrafter"/>
</dbReference>
<dbReference type="PANTHER" id="PTHR11199">
    <property type="entry name" value="STROMAL ANTIGEN"/>
    <property type="match status" value="1"/>
</dbReference>